<accession>A0A0J1D032</accession>
<gene>
    <name evidence="1" type="ORF">EOS_11230</name>
</gene>
<reference evidence="1 2" key="1">
    <citation type="journal article" date="2015" name="Genome Announc.">
        <title>Draft Genome Sequence of Burkholderia sp. Strain PML1(12), an Ectomycorrhizosphere-Inhabiting Bacterium with Effective Mineral-Weathering Ability.</title>
        <authorList>
            <person name="Uroz S."/>
            <person name="Oger P."/>
        </authorList>
    </citation>
    <scope>NUCLEOTIDE SEQUENCE [LARGE SCALE GENOMIC DNA]</scope>
    <source>
        <strain evidence="2">PML1(12)</strain>
    </source>
</reference>
<dbReference type="AlphaFoldDB" id="A0A0J1D032"/>
<evidence type="ECO:0000313" key="2">
    <source>
        <dbReference type="Proteomes" id="UP000035963"/>
    </source>
</evidence>
<dbReference type="PATRIC" id="fig|908627.4.peg.2494"/>
<dbReference type="InterPro" id="IPR020378">
    <property type="entry name" value="DUF4186"/>
</dbReference>
<proteinExistence type="predicted"/>
<evidence type="ECO:0000313" key="1">
    <source>
        <dbReference type="EMBL" id="KLU26124.1"/>
    </source>
</evidence>
<dbReference type="RefSeq" id="WP_047846714.1">
    <property type="nucleotide sequence ID" value="NZ_AEJF01000076.1"/>
</dbReference>
<dbReference type="Proteomes" id="UP000035963">
    <property type="component" value="Unassembled WGS sequence"/>
</dbReference>
<dbReference type="OrthoDB" id="3781311at2"/>
<dbReference type="Pfam" id="PF13811">
    <property type="entry name" value="DUF4186"/>
    <property type="match status" value="1"/>
</dbReference>
<name>A0A0J1D032_9BURK</name>
<dbReference type="EMBL" id="AEJF01000076">
    <property type="protein sequence ID" value="KLU26124.1"/>
    <property type="molecule type" value="Genomic_DNA"/>
</dbReference>
<protein>
    <recommendedName>
        <fullName evidence="3">DUF4186 domain-containing protein</fullName>
    </recommendedName>
</protein>
<sequence>MRDLDTVFSALSHSNFRKRFRLGAREEAYLCAHGMTEVIGHARELITRRLAPEQPPNDGKQTPFRGHPVFIAQHATATCCRSCLAKWHGIEAGKHLDDDERDHVVQAIERWLKTQKVVGADKPPRQPDLPF</sequence>
<evidence type="ECO:0008006" key="3">
    <source>
        <dbReference type="Google" id="ProtNLM"/>
    </source>
</evidence>
<comment type="caution">
    <text evidence="1">The sequence shown here is derived from an EMBL/GenBank/DDBJ whole genome shotgun (WGS) entry which is preliminary data.</text>
</comment>
<organism evidence="1 2">
    <name type="scientific">Caballeronia mineralivorans PML1(12)</name>
    <dbReference type="NCBI Taxonomy" id="908627"/>
    <lineage>
        <taxon>Bacteria</taxon>
        <taxon>Pseudomonadati</taxon>
        <taxon>Pseudomonadota</taxon>
        <taxon>Betaproteobacteria</taxon>
        <taxon>Burkholderiales</taxon>
        <taxon>Burkholderiaceae</taxon>
        <taxon>Caballeronia</taxon>
    </lineage>
</organism>
<keyword evidence="2" id="KW-1185">Reference proteome</keyword>